<comment type="caution">
    <text evidence="2">The sequence shown here is derived from an EMBL/GenBank/DDBJ whole genome shotgun (WGS) entry which is preliminary data.</text>
</comment>
<feature type="domain" description="HTH crp-type" evidence="1">
    <location>
        <begin position="12"/>
        <end position="81"/>
    </location>
</feature>
<accession>A0A0P9MRF9</accession>
<dbReference type="GO" id="GO:0003677">
    <property type="term" value="F:DNA binding"/>
    <property type="evidence" value="ECO:0007669"/>
    <property type="project" value="InterPro"/>
</dbReference>
<dbReference type="SMART" id="SM00419">
    <property type="entry name" value="HTH_CRP"/>
    <property type="match status" value="1"/>
</dbReference>
<dbReference type="PROSITE" id="PS51063">
    <property type="entry name" value="HTH_CRP_2"/>
    <property type="match status" value="1"/>
</dbReference>
<keyword evidence="3" id="KW-1185">Reference proteome</keyword>
<dbReference type="EMBL" id="LJQC01000743">
    <property type="protein sequence ID" value="KPW94571.1"/>
    <property type="molecule type" value="Genomic_DNA"/>
</dbReference>
<dbReference type="InterPro" id="IPR012318">
    <property type="entry name" value="HTH_CRP"/>
</dbReference>
<evidence type="ECO:0000313" key="3">
    <source>
        <dbReference type="Proteomes" id="UP000051335"/>
    </source>
</evidence>
<dbReference type="InterPro" id="IPR036388">
    <property type="entry name" value="WH-like_DNA-bd_sf"/>
</dbReference>
<reference evidence="2 3" key="1">
    <citation type="submission" date="2015-09" db="EMBL/GenBank/DDBJ databases">
        <title>Genome announcement of multiple Pseudomonas syringae strains.</title>
        <authorList>
            <person name="Thakur S."/>
            <person name="Wang P.W."/>
            <person name="Gong Y."/>
            <person name="Weir B.S."/>
            <person name="Guttman D.S."/>
        </authorList>
    </citation>
    <scope>NUCLEOTIDE SEQUENCE [LARGE SCALE GENOMIC DNA]</scope>
    <source>
        <strain evidence="2 3">ICMP17001</strain>
    </source>
</reference>
<evidence type="ECO:0000259" key="1">
    <source>
        <dbReference type="PROSITE" id="PS51063"/>
    </source>
</evidence>
<dbReference type="PATRIC" id="fig|317659.3.peg.2952"/>
<organism evidence="2 3">
    <name type="scientific">Pseudomonas syringae pv. coryli</name>
    <dbReference type="NCBI Taxonomy" id="317659"/>
    <lineage>
        <taxon>Bacteria</taxon>
        <taxon>Pseudomonadati</taxon>
        <taxon>Pseudomonadota</taxon>
        <taxon>Gammaproteobacteria</taxon>
        <taxon>Pseudomonadales</taxon>
        <taxon>Pseudomonadaceae</taxon>
        <taxon>Pseudomonas</taxon>
    </lineage>
</organism>
<dbReference type="AlphaFoldDB" id="A0A0P9MRF9"/>
<dbReference type="Proteomes" id="UP000051335">
    <property type="component" value="Unassembled WGS sequence"/>
</dbReference>
<sequence>MALEWAGNTILNPLPVRLANRLIALVKRPGIEEAAYLKISQENIAQQLGVSRQSVNRQLKMWETEGLLVVRYGAVTILDLQKLSNAARGD</sequence>
<gene>
    <name evidence="2" type="ORF">ALO75_101915</name>
</gene>
<protein>
    <recommendedName>
        <fullName evidence="1">HTH crp-type domain-containing protein</fullName>
    </recommendedName>
</protein>
<dbReference type="Pfam" id="PF13545">
    <property type="entry name" value="HTH_Crp_2"/>
    <property type="match status" value="1"/>
</dbReference>
<dbReference type="Gene3D" id="1.10.10.10">
    <property type="entry name" value="Winged helix-like DNA-binding domain superfamily/Winged helix DNA-binding domain"/>
    <property type="match status" value="1"/>
</dbReference>
<name>A0A0P9MRF9_9PSED</name>
<evidence type="ECO:0000313" key="2">
    <source>
        <dbReference type="EMBL" id="KPW94571.1"/>
    </source>
</evidence>
<dbReference type="SUPFAM" id="SSF46785">
    <property type="entry name" value="Winged helix' DNA-binding domain"/>
    <property type="match status" value="1"/>
</dbReference>
<proteinExistence type="predicted"/>
<dbReference type="GO" id="GO:0006355">
    <property type="term" value="P:regulation of DNA-templated transcription"/>
    <property type="evidence" value="ECO:0007669"/>
    <property type="project" value="InterPro"/>
</dbReference>
<dbReference type="InterPro" id="IPR036390">
    <property type="entry name" value="WH_DNA-bd_sf"/>
</dbReference>